<organism evidence="1 2">
    <name type="scientific">Vitrella brassicaformis (strain CCMP3155)</name>
    <dbReference type="NCBI Taxonomy" id="1169540"/>
    <lineage>
        <taxon>Eukaryota</taxon>
        <taxon>Sar</taxon>
        <taxon>Alveolata</taxon>
        <taxon>Colpodellida</taxon>
        <taxon>Vitrellaceae</taxon>
        <taxon>Vitrella</taxon>
    </lineage>
</organism>
<gene>
    <name evidence="1" type="ORF">Vbra_18138</name>
</gene>
<keyword evidence="2" id="KW-1185">Reference proteome</keyword>
<protein>
    <submittedName>
        <fullName evidence="1">Uncharacterized protein</fullName>
    </submittedName>
</protein>
<proteinExistence type="predicted"/>
<dbReference type="EMBL" id="CDMY01000698">
    <property type="protein sequence ID" value="CEM30563.1"/>
    <property type="molecule type" value="Genomic_DNA"/>
</dbReference>
<evidence type="ECO:0000313" key="2">
    <source>
        <dbReference type="Proteomes" id="UP000041254"/>
    </source>
</evidence>
<sequence length="125" mass="13169">MMCVKVDVVIVRCAGQCRRCGGVFEASSIVKLHCSGAAEAFFPRTSRHSFGIQYTMPVCRTVPTPVASLRPHSSAAESGDVQAVFACVTADGGEAFAEAVIEAKQDFDTVAVSHCENVHIAPPLG</sequence>
<dbReference type="InParanoid" id="A0A0G4GKK6"/>
<dbReference type="VEuPathDB" id="CryptoDB:Vbra_18138"/>
<dbReference type="Proteomes" id="UP000041254">
    <property type="component" value="Unassembled WGS sequence"/>
</dbReference>
<evidence type="ECO:0000313" key="1">
    <source>
        <dbReference type="EMBL" id="CEM30563.1"/>
    </source>
</evidence>
<dbReference type="AlphaFoldDB" id="A0A0G4GKK6"/>
<reference evidence="1 2" key="1">
    <citation type="submission" date="2014-11" db="EMBL/GenBank/DDBJ databases">
        <authorList>
            <person name="Zhu J."/>
            <person name="Qi W."/>
            <person name="Song R."/>
        </authorList>
    </citation>
    <scope>NUCLEOTIDE SEQUENCE [LARGE SCALE GENOMIC DNA]</scope>
</reference>
<name>A0A0G4GKK6_VITBC</name>
<accession>A0A0G4GKK6</accession>